<protein>
    <submittedName>
        <fullName evidence="2">Uncharacterized protein</fullName>
    </submittedName>
</protein>
<evidence type="ECO:0000256" key="1">
    <source>
        <dbReference type="SAM" id="MobiDB-lite"/>
    </source>
</evidence>
<feature type="region of interest" description="Disordered" evidence="1">
    <location>
        <begin position="101"/>
        <end position="126"/>
    </location>
</feature>
<sequence>MFCWVFAIPGESFAATQHELQTLQTLQTSEIVESDPQAEQGRHFGPLERSNQPRRSGLRNVKGGKGGRVAMTGSGFAGTLPGLDFMADFSRPAAFARIRRHSGRHGVASRGSAALPGGQGGIPDSP</sequence>
<organism evidence="2 3">
    <name type="scientific">Paracoccus mangrovi</name>
    <dbReference type="NCBI Taxonomy" id="1715645"/>
    <lineage>
        <taxon>Bacteria</taxon>
        <taxon>Pseudomonadati</taxon>
        <taxon>Pseudomonadota</taxon>
        <taxon>Alphaproteobacteria</taxon>
        <taxon>Rhodobacterales</taxon>
        <taxon>Paracoccaceae</taxon>
        <taxon>Paracoccus</taxon>
    </lineage>
</organism>
<evidence type="ECO:0000313" key="2">
    <source>
        <dbReference type="EMBL" id="MFC3530082.1"/>
    </source>
</evidence>
<feature type="region of interest" description="Disordered" evidence="1">
    <location>
        <begin position="32"/>
        <end position="69"/>
    </location>
</feature>
<keyword evidence="3" id="KW-1185">Reference proteome</keyword>
<evidence type="ECO:0000313" key="3">
    <source>
        <dbReference type="Proteomes" id="UP001595721"/>
    </source>
</evidence>
<dbReference type="EMBL" id="JBHRXJ010000018">
    <property type="protein sequence ID" value="MFC3530082.1"/>
    <property type="molecule type" value="Genomic_DNA"/>
</dbReference>
<name>A0ABV7R8M7_9RHOB</name>
<proteinExistence type="predicted"/>
<accession>A0ABV7R8M7</accession>
<comment type="caution">
    <text evidence="2">The sequence shown here is derived from an EMBL/GenBank/DDBJ whole genome shotgun (WGS) entry which is preliminary data.</text>
</comment>
<dbReference type="RefSeq" id="WP_377746229.1">
    <property type="nucleotide sequence ID" value="NZ_JBHRXJ010000018.1"/>
</dbReference>
<feature type="compositionally biased region" description="Gly residues" evidence="1">
    <location>
        <begin position="117"/>
        <end position="126"/>
    </location>
</feature>
<dbReference type="Proteomes" id="UP001595721">
    <property type="component" value="Unassembled WGS sequence"/>
</dbReference>
<reference evidence="3" key="1">
    <citation type="journal article" date="2019" name="Int. J. Syst. Evol. Microbiol.">
        <title>The Global Catalogue of Microorganisms (GCM) 10K type strain sequencing project: providing services to taxonomists for standard genome sequencing and annotation.</title>
        <authorList>
            <consortium name="The Broad Institute Genomics Platform"/>
            <consortium name="The Broad Institute Genome Sequencing Center for Infectious Disease"/>
            <person name="Wu L."/>
            <person name="Ma J."/>
        </authorList>
    </citation>
    <scope>NUCLEOTIDE SEQUENCE [LARGE SCALE GENOMIC DNA]</scope>
    <source>
        <strain evidence="3">KCTC 42899</strain>
    </source>
</reference>
<gene>
    <name evidence="2" type="ORF">ACFOMH_18080</name>
</gene>